<dbReference type="HOGENOM" id="CLU_2936910_0_0_10"/>
<evidence type="ECO:0000313" key="2">
    <source>
        <dbReference type="Proteomes" id="UP000003586"/>
    </source>
</evidence>
<dbReference type="AlphaFoldDB" id="W0F8Q7"/>
<dbReference type="OrthoDB" id="678750at2"/>
<gene>
    <name evidence="1" type="ORF">NIASO_13585</name>
</gene>
<keyword evidence="2" id="KW-1185">Reference proteome</keyword>
<reference evidence="1 2" key="1">
    <citation type="submission" date="2013-12" db="EMBL/GenBank/DDBJ databases">
        <authorList>
            <consortium name="DOE Joint Genome Institute"/>
            <person name="Eisen J."/>
            <person name="Huntemann M."/>
            <person name="Han J."/>
            <person name="Chen A."/>
            <person name="Kyrpides N."/>
            <person name="Mavromatis K."/>
            <person name="Markowitz V."/>
            <person name="Palaniappan K."/>
            <person name="Ivanova N."/>
            <person name="Schaumberg A."/>
            <person name="Pati A."/>
            <person name="Liolios K."/>
            <person name="Nordberg H.P."/>
            <person name="Cantor M.N."/>
            <person name="Hua S.X."/>
            <person name="Woyke T."/>
        </authorList>
    </citation>
    <scope>NUCLEOTIDE SEQUENCE [LARGE SCALE GENOMIC DNA]</scope>
    <source>
        <strain evidence="2">DSM 19437</strain>
    </source>
</reference>
<dbReference type="RefSeq" id="WP_008586342.1">
    <property type="nucleotide sequence ID" value="NZ_CP007035.1"/>
</dbReference>
<organism evidence="1 2">
    <name type="scientific">Niabella soli DSM 19437</name>
    <dbReference type="NCBI Taxonomy" id="929713"/>
    <lineage>
        <taxon>Bacteria</taxon>
        <taxon>Pseudomonadati</taxon>
        <taxon>Bacteroidota</taxon>
        <taxon>Chitinophagia</taxon>
        <taxon>Chitinophagales</taxon>
        <taxon>Chitinophagaceae</taxon>
        <taxon>Niabella</taxon>
    </lineage>
</organism>
<dbReference type="Proteomes" id="UP000003586">
    <property type="component" value="Chromosome"/>
</dbReference>
<accession>W0F8Q7</accession>
<dbReference type="KEGG" id="nso:NIASO_13585"/>
<dbReference type="EMBL" id="CP007035">
    <property type="protein sequence ID" value="AHF17746.1"/>
    <property type="molecule type" value="Genomic_DNA"/>
</dbReference>
<sequence length="60" mass="7092">MKTFKLFFIGLIAMLFITALNSCTVRAYSYGPRRQVWVPGHWTTGYYGGSHWVRGHYEYR</sequence>
<proteinExistence type="predicted"/>
<protein>
    <submittedName>
        <fullName evidence="1">Uncharacterized protein</fullName>
    </submittedName>
</protein>
<evidence type="ECO:0000313" key="1">
    <source>
        <dbReference type="EMBL" id="AHF17746.1"/>
    </source>
</evidence>
<name>W0F8Q7_9BACT</name>